<sequence>MAIQDLIIRTRIIWIAAVLWYSPCSLSEEDSFETLDALLEAQFQYTDETLEADYQALDAALKKAYKRFKNEIEDVWGEGEVVLPEKSTWVDYSLNRKLRRRFDFEKGFVQIERIFKEDSELDNVTREIQLAVQAAAADTGADLSRKDTLWQYASQDLQNRAVTIENTVDTSQRPVMADLLDIPESAAVLTVLKKATKPMQQSLGLSPQQENPAVQTSSDT</sequence>
<gene>
    <name evidence="3" type="ORF">METZ01_LOCUS375103</name>
</gene>
<proteinExistence type="predicted"/>
<protein>
    <recommendedName>
        <fullName evidence="2">Murein transglycosylase-C N-terminal domain-containing protein</fullName>
    </recommendedName>
</protein>
<evidence type="ECO:0000256" key="1">
    <source>
        <dbReference type="SAM" id="MobiDB-lite"/>
    </source>
</evidence>
<feature type="region of interest" description="Disordered" evidence="1">
    <location>
        <begin position="198"/>
        <end position="220"/>
    </location>
</feature>
<feature type="domain" description="Murein transglycosylase-C N-terminal" evidence="2">
    <location>
        <begin position="59"/>
        <end position="120"/>
    </location>
</feature>
<reference evidence="3" key="1">
    <citation type="submission" date="2018-05" db="EMBL/GenBank/DDBJ databases">
        <authorList>
            <person name="Lanie J.A."/>
            <person name="Ng W.-L."/>
            <person name="Kazmierczak K.M."/>
            <person name="Andrzejewski T.M."/>
            <person name="Davidsen T.M."/>
            <person name="Wayne K.J."/>
            <person name="Tettelin H."/>
            <person name="Glass J.I."/>
            <person name="Rusch D."/>
            <person name="Podicherti R."/>
            <person name="Tsui H.-C.T."/>
            <person name="Winkler M.E."/>
        </authorList>
    </citation>
    <scope>NUCLEOTIDE SEQUENCE</scope>
</reference>
<feature type="non-terminal residue" evidence="3">
    <location>
        <position position="220"/>
    </location>
</feature>
<dbReference type="InterPro" id="IPR024570">
    <property type="entry name" value="Murein_transglycosylaseC_N"/>
</dbReference>
<dbReference type="Pfam" id="PF11873">
    <property type="entry name" value="Mltc_N"/>
    <property type="match status" value="1"/>
</dbReference>
<organism evidence="3">
    <name type="scientific">marine metagenome</name>
    <dbReference type="NCBI Taxonomy" id="408172"/>
    <lineage>
        <taxon>unclassified sequences</taxon>
        <taxon>metagenomes</taxon>
        <taxon>ecological metagenomes</taxon>
    </lineage>
</organism>
<dbReference type="AlphaFoldDB" id="A0A382TJF9"/>
<evidence type="ECO:0000259" key="2">
    <source>
        <dbReference type="Pfam" id="PF11873"/>
    </source>
</evidence>
<accession>A0A382TJF9</accession>
<evidence type="ECO:0000313" key="3">
    <source>
        <dbReference type="EMBL" id="SVD22249.1"/>
    </source>
</evidence>
<dbReference type="EMBL" id="UINC01137109">
    <property type="protein sequence ID" value="SVD22249.1"/>
    <property type="molecule type" value="Genomic_DNA"/>
</dbReference>
<name>A0A382TJF9_9ZZZZ</name>